<gene>
    <name evidence="2" type="ORF">CAL65_22415</name>
</gene>
<dbReference type="EMBL" id="NFZW01000052">
    <property type="protein sequence ID" value="RFA31530.1"/>
    <property type="molecule type" value="Genomic_DNA"/>
</dbReference>
<feature type="region of interest" description="Disordered" evidence="1">
    <location>
        <begin position="1"/>
        <end position="49"/>
    </location>
</feature>
<organism evidence="2 3">
    <name type="scientific">Alkalilimnicola ehrlichii</name>
    <dbReference type="NCBI Taxonomy" id="351052"/>
    <lineage>
        <taxon>Bacteria</taxon>
        <taxon>Pseudomonadati</taxon>
        <taxon>Pseudomonadota</taxon>
        <taxon>Gammaproteobacteria</taxon>
        <taxon>Chromatiales</taxon>
        <taxon>Ectothiorhodospiraceae</taxon>
        <taxon>Alkalilimnicola</taxon>
    </lineage>
</organism>
<reference evidence="3" key="1">
    <citation type="submission" date="2017-05" db="EMBL/GenBank/DDBJ databases">
        <authorList>
            <person name="Sharma S."/>
            <person name="Sidhu C."/>
            <person name="Pinnaka A.K."/>
        </authorList>
    </citation>
    <scope>NUCLEOTIDE SEQUENCE [LARGE SCALE GENOMIC DNA]</scope>
    <source>
        <strain evidence="3">AK93</strain>
    </source>
</reference>
<sequence>MNKGRSLDGASISVSSVRGPASTSGVHGTPKPPCETFSNVLDQLGVNGN</sequence>
<comment type="caution">
    <text evidence="2">The sequence shown here is derived from an EMBL/GenBank/DDBJ whole genome shotgun (WGS) entry which is preliminary data.</text>
</comment>
<accession>A0A3E0WF06</accession>
<dbReference type="Proteomes" id="UP000256763">
    <property type="component" value="Unassembled WGS sequence"/>
</dbReference>
<keyword evidence="3" id="KW-1185">Reference proteome</keyword>
<protein>
    <submittedName>
        <fullName evidence="2">Uncharacterized protein</fullName>
    </submittedName>
</protein>
<evidence type="ECO:0000256" key="1">
    <source>
        <dbReference type="SAM" id="MobiDB-lite"/>
    </source>
</evidence>
<name>A0A3E0WF06_9GAMM</name>
<proteinExistence type="predicted"/>
<evidence type="ECO:0000313" key="3">
    <source>
        <dbReference type="Proteomes" id="UP000256763"/>
    </source>
</evidence>
<feature type="compositionally biased region" description="Polar residues" evidence="1">
    <location>
        <begin position="12"/>
        <end position="26"/>
    </location>
</feature>
<dbReference type="AlphaFoldDB" id="A0A3E0WF06"/>
<evidence type="ECO:0000313" key="2">
    <source>
        <dbReference type="EMBL" id="RFA31530.1"/>
    </source>
</evidence>